<name>A0ABD5AQJ1_ACICA</name>
<gene>
    <name evidence="2" type="ORF">J2771_003111</name>
</gene>
<keyword evidence="1" id="KW-0472">Membrane</keyword>
<feature type="transmembrane region" description="Helical" evidence="1">
    <location>
        <begin position="7"/>
        <end position="24"/>
    </location>
</feature>
<protein>
    <submittedName>
        <fullName evidence="2">Uncharacterized protein</fullName>
    </submittedName>
</protein>
<reference evidence="2 3" key="1">
    <citation type="submission" date="2023-07" db="EMBL/GenBank/DDBJ databases">
        <title>Sorghum-associated microbial communities from plants grown in Nebraska, USA.</title>
        <authorList>
            <person name="Schachtman D."/>
        </authorList>
    </citation>
    <scope>NUCLEOTIDE SEQUENCE [LARGE SCALE GENOMIC DNA]</scope>
    <source>
        <strain evidence="2 3">CC146</strain>
    </source>
</reference>
<dbReference type="EMBL" id="JAUSQP010000006">
    <property type="protein sequence ID" value="MDP9804814.1"/>
    <property type="molecule type" value="Genomic_DNA"/>
</dbReference>
<accession>A0ABD5AQJ1</accession>
<feature type="transmembrane region" description="Helical" evidence="1">
    <location>
        <begin position="231"/>
        <end position="252"/>
    </location>
</feature>
<evidence type="ECO:0000256" key="1">
    <source>
        <dbReference type="SAM" id="Phobius"/>
    </source>
</evidence>
<dbReference type="AlphaFoldDB" id="A0ABD5AQJ1"/>
<organism evidence="2 3">
    <name type="scientific">Acinetobacter calcoaceticus</name>
    <dbReference type="NCBI Taxonomy" id="471"/>
    <lineage>
        <taxon>Bacteria</taxon>
        <taxon>Pseudomonadati</taxon>
        <taxon>Pseudomonadota</taxon>
        <taxon>Gammaproteobacteria</taxon>
        <taxon>Moraxellales</taxon>
        <taxon>Moraxellaceae</taxon>
        <taxon>Acinetobacter</taxon>
        <taxon>Acinetobacter calcoaceticus/baumannii complex</taxon>
    </lineage>
</organism>
<dbReference type="RefSeq" id="WP_307012868.1">
    <property type="nucleotide sequence ID" value="NZ_JAUSQP010000006.1"/>
</dbReference>
<evidence type="ECO:0000313" key="2">
    <source>
        <dbReference type="EMBL" id="MDP9804814.1"/>
    </source>
</evidence>
<proteinExistence type="predicted"/>
<evidence type="ECO:0000313" key="3">
    <source>
        <dbReference type="Proteomes" id="UP001240164"/>
    </source>
</evidence>
<keyword evidence="1" id="KW-1133">Transmembrane helix</keyword>
<comment type="caution">
    <text evidence="2">The sequence shown here is derived from an EMBL/GenBank/DDBJ whole genome shotgun (WGS) entry which is preliminary data.</text>
</comment>
<keyword evidence="1" id="KW-0812">Transmembrane</keyword>
<dbReference type="Proteomes" id="UP001240164">
    <property type="component" value="Unassembled WGS sequence"/>
</dbReference>
<sequence>MVEPITYVTNFLVKIITFILGPLFKKPIDIVSKFLYLNAYEISTFYSLYFDMKRMFPHSLGGVIDYNINWSEIYLKKKQANCTLRIRARDNLSYSKITFCVTASLESLKYQSVVEVYDVSTTPCIIALPSIPLRSIEIKGNRIYEPYSSVSVEIKEIFDSNNNIIDIRGKWKDILHPIDNLDKIIKEKESDVYRWGQWWNLDFLESEKEEISRFFQAYSVNAKFWGSKTKYFWQPVAWFMSVPFILNIYFWIRNIIWANQLNKALEKHLNDYDYEN</sequence>